<dbReference type="InParanoid" id="A0A0N7KTA2"/>
<evidence type="ECO:0000256" key="1">
    <source>
        <dbReference type="SAM" id="MobiDB-lite"/>
    </source>
</evidence>
<sequence length="196" mass="21611">MDFAGKDSMLVPLMSNVSRSWSLLISLGSSAMSVFLKLRYLSWNTLLQMFLRCFFFSPRQPSRSSTLIHPDSVVGNKSRSFTTSSTAESCDLGSGTSGSPLLSIFFFNPSLACRRREKTCGSTVHIFTLPEGLSVLSAGRRRPRSIMASKQRSASSVAASPSLPTIRPSAAHRLTKLVLLILNPKGKMDRYWKQTL</sequence>
<reference evidence="3" key="1">
    <citation type="journal article" date="2005" name="Nature">
        <title>The map-based sequence of the rice genome.</title>
        <authorList>
            <consortium name="International rice genome sequencing project (IRGSP)"/>
            <person name="Matsumoto T."/>
            <person name="Wu J."/>
            <person name="Kanamori H."/>
            <person name="Katayose Y."/>
            <person name="Fujisawa M."/>
            <person name="Namiki N."/>
            <person name="Mizuno H."/>
            <person name="Yamamoto K."/>
            <person name="Antonio B.A."/>
            <person name="Baba T."/>
            <person name="Sakata K."/>
            <person name="Nagamura Y."/>
            <person name="Aoki H."/>
            <person name="Arikawa K."/>
            <person name="Arita K."/>
            <person name="Bito T."/>
            <person name="Chiden Y."/>
            <person name="Fujitsuka N."/>
            <person name="Fukunaka R."/>
            <person name="Hamada M."/>
            <person name="Harada C."/>
            <person name="Hayashi A."/>
            <person name="Hijishita S."/>
            <person name="Honda M."/>
            <person name="Hosokawa S."/>
            <person name="Ichikawa Y."/>
            <person name="Idonuma A."/>
            <person name="Iijima M."/>
            <person name="Ikeda M."/>
            <person name="Ikeno M."/>
            <person name="Ito K."/>
            <person name="Ito S."/>
            <person name="Ito T."/>
            <person name="Ito Y."/>
            <person name="Ito Y."/>
            <person name="Iwabuchi A."/>
            <person name="Kamiya K."/>
            <person name="Karasawa W."/>
            <person name="Kurita K."/>
            <person name="Katagiri S."/>
            <person name="Kikuta A."/>
            <person name="Kobayashi H."/>
            <person name="Kobayashi N."/>
            <person name="Machita K."/>
            <person name="Maehara T."/>
            <person name="Masukawa M."/>
            <person name="Mizubayashi T."/>
            <person name="Mukai Y."/>
            <person name="Nagasaki H."/>
            <person name="Nagata Y."/>
            <person name="Naito S."/>
            <person name="Nakashima M."/>
            <person name="Nakama Y."/>
            <person name="Nakamichi Y."/>
            <person name="Nakamura M."/>
            <person name="Meguro A."/>
            <person name="Negishi M."/>
            <person name="Ohta I."/>
            <person name="Ohta T."/>
            <person name="Okamoto M."/>
            <person name="Ono N."/>
            <person name="Saji S."/>
            <person name="Sakaguchi M."/>
            <person name="Sakai K."/>
            <person name="Shibata M."/>
            <person name="Shimokawa T."/>
            <person name="Song J."/>
            <person name="Takazaki Y."/>
            <person name="Terasawa K."/>
            <person name="Tsugane M."/>
            <person name="Tsuji K."/>
            <person name="Ueda S."/>
            <person name="Waki K."/>
            <person name="Yamagata H."/>
            <person name="Yamamoto M."/>
            <person name="Yamamoto S."/>
            <person name="Yamane H."/>
            <person name="Yoshiki S."/>
            <person name="Yoshihara R."/>
            <person name="Yukawa K."/>
            <person name="Zhong H."/>
            <person name="Yano M."/>
            <person name="Yuan Q."/>
            <person name="Ouyang S."/>
            <person name="Liu J."/>
            <person name="Jones K.M."/>
            <person name="Gansberger K."/>
            <person name="Moffat K."/>
            <person name="Hill J."/>
            <person name="Bera J."/>
            <person name="Fadrosh D."/>
            <person name="Jin S."/>
            <person name="Johri S."/>
            <person name="Kim M."/>
            <person name="Overton L."/>
            <person name="Reardon M."/>
            <person name="Tsitrin T."/>
            <person name="Vuong H."/>
            <person name="Weaver B."/>
            <person name="Ciecko A."/>
            <person name="Tallon L."/>
            <person name="Jackson J."/>
            <person name="Pai G."/>
            <person name="Aken S.V."/>
            <person name="Utterback T."/>
            <person name="Reidmuller S."/>
            <person name="Feldblyum T."/>
            <person name="Hsiao J."/>
            <person name="Zismann V."/>
            <person name="Iobst S."/>
            <person name="de Vazeille A.R."/>
            <person name="Buell C.R."/>
            <person name="Ying K."/>
            <person name="Li Y."/>
            <person name="Lu T."/>
            <person name="Huang Y."/>
            <person name="Zhao Q."/>
            <person name="Feng Q."/>
            <person name="Zhang L."/>
            <person name="Zhu J."/>
            <person name="Weng Q."/>
            <person name="Mu J."/>
            <person name="Lu Y."/>
            <person name="Fan D."/>
            <person name="Liu Y."/>
            <person name="Guan J."/>
            <person name="Zhang Y."/>
            <person name="Yu S."/>
            <person name="Liu X."/>
            <person name="Zhang Y."/>
            <person name="Hong G."/>
            <person name="Han B."/>
            <person name="Choisne N."/>
            <person name="Demange N."/>
            <person name="Orjeda G."/>
            <person name="Samain S."/>
            <person name="Cattolico L."/>
            <person name="Pelletier E."/>
            <person name="Couloux A."/>
            <person name="Segurens B."/>
            <person name="Wincker P."/>
            <person name="D'Hont A."/>
            <person name="Scarpelli C."/>
            <person name="Weissenbach J."/>
            <person name="Salanoubat M."/>
            <person name="Quetier F."/>
            <person name="Yu Y."/>
            <person name="Kim H.R."/>
            <person name="Rambo T."/>
            <person name="Currie J."/>
            <person name="Collura K."/>
            <person name="Luo M."/>
            <person name="Yang T."/>
            <person name="Ammiraju J.S.S."/>
            <person name="Engler F."/>
            <person name="Soderlund C."/>
            <person name="Wing R.A."/>
            <person name="Palmer L.E."/>
            <person name="de la Bastide M."/>
            <person name="Spiegel L."/>
            <person name="Nascimento L."/>
            <person name="Zutavern T."/>
            <person name="O'Shaughnessy A."/>
            <person name="Dike S."/>
            <person name="Dedhia N."/>
            <person name="Preston R."/>
            <person name="Balija V."/>
            <person name="McCombie W.R."/>
            <person name="Chow T."/>
            <person name="Chen H."/>
            <person name="Chung M."/>
            <person name="Chen C."/>
            <person name="Shaw J."/>
            <person name="Wu H."/>
            <person name="Hsiao K."/>
            <person name="Chao Y."/>
            <person name="Chu M."/>
            <person name="Cheng C."/>
            <person name="Hour A."/>
            <person name="Lee P."/>
            <person name="Lin S."/>
            <person name="Lin Y."/>
            <person name="Liou J."/>
            <person name="Liu S."/>
            <person name="Hsing Y."/>
            <person name="Raghuvanshi S."/>
            <person name="Mohanty A."/>
            <person name="Bharti A.K."/>
            <person name="Gaur A."/>
            <person name="Gupta V."/>
            <person name="Kumar D."/>
            <person name="Ravi V."/>
            <person name="Vij S."/>
            <person name="Kapur A."/>
            <person name="Khurana P."/>
            <person name="Khurana P."/>
            <person name="Khurana J.P."/>
            <person name="Tyagi A.K."/>
            <person name="Gaikwad K."/>
            <person name="Singh A."/>
            <person name="Dalal V."/>
            <person name="Srivastava S."/>
            <person name="Dixit A."/>
            <person name="Pal A.K."/>
            <person name="Ghazi I.A."/>
            <person name="Yadav M."/>
            <person name="Pandit A."/>
            <person name="Bhargava A."/>
            <person name="Sureshbabu K."/>
            <person name="Batra K."/>
            <person name="Sharma T.R."/>
            <person name="Mohapatra T."/>
            <person name="Singh N.K."/>
            <person name="Messing J."/>
            <person name="Nelson A.B."/>
            <person name="Fuks G."/>
            <person name="Kavchok S."/>
            <person name="Keizer G."/>
            <person name="Linton E."/>
            <person name="Llaca V."/>
            <person name="Song R."/>
            <person name="Tanyolac B."/>
            <person name="Young S."/>
            <person name="Ho-Il K."/>
            <person name="Hahn J.H."/>
            <person name="Sangsakoo G."/>
            <person name="Vanavichit A."/>
            <person name="de Mattos Luiz.A.T."/>
            <person name="Zimmer P.D."/>
            <person name="Malone G."/>
            <person name="Dellagostin O."/>
            <person name="de Oliveira A.C."/>
            <person name="Bevan M."/>
            <person name="Bancroft I."/>
            <person name="Minx P."/>
            <person name="Cordum H."/>
            <person name="Wilson R."/>
            <person name="Cheng Z."/>
            <person name="Jin W."/>
            <person name="Jiang J."/>
            <person name="Leong S.A."/>
            <person name="Iwama H."/>
            <person name="Gojobori T."/>
            <person name="Itoh T."/>
            <person name="Niimura Y."/>
            <person name="Fujii Y."/>
            <person name="Habara T."/>
            <person name="Sakai H."/>
            <person name="Sato Y."/>
            <person name="Wilson G."/>
            <person name="Kumar K."/>
            <person name="McCouch S."/>
            <person name="Juretic N."/>
            <person name="Hoen D."/>
            <person name="Wright S."/>
            <person name="Bruskiewich R."/>
            <person name="Bureau T."/>
            <person name="Miyao A."/>
            <person name="Hirochika H."/>
            <person name="Nishikawa T."/>
            <person name="Kadowaki K."/>
            <person name="Sugiura M."/>
            <person name="Burr B."/>
            <person name="Sasaki T."/>
        </authorList>
    </citation>
    <scope>NUCLEOTIDE SEQUENCE [LARGE SCALE GENOMIC DNA]</scope>
    <source>
        <strain evidence="3">cv. Nipponbare</strain>
    </source>
</reference>
<keyword evidence="3" id="KW-1185">Reference proteome</keyword>
<evidence type="ECO:0000313" key="3">
    <source>
        <dbReference type="Proteomes" id="UP000059680"/>
    </source>
</evidence>
<reference evidence="2 3" key="2">
    <citation type="journal article" date="2013" name="Plant Cell Physiol.">
        <title>Rice Annotation Project Database (RAP-DB): an integrative and interactive database for rice genomics.</title>
        <authorList>
            <person name="Sakai H."/>
            <person name="Lee S.S."/>
            <person name="Tanaka T."/>
            <person name="Numa H."/>
            <person name="Kim J."/>
            <person name="Kawahara Y."/>
            <person name="Wakimoto H."/>
            <person name="Yang C.C."/>
            <person name="Iwamoto M."/>
            <person name="Abe T."/>
            <person name="Yamada Y."/>
            <person name="Muto A."/>
            <person name="Inokuchi H."/>
            <person name="Ikemura T."/>
            <person name="Matsumoto T."/>
            <person name="Sasaki T."/>
            <person name="Itoh T."/>
        </authorList>
    </citation>
    <scope>NUCLEOTIDE SEQUENCE [LARGE SCALE GENOMIC DNA]</scope>
    <source>
        <strain evidence="3">cv. Nipponbare</strain>
    </source>
</reference>
<protein>
    <submittedName>
        <fullName evidence="2">Os11g0646450 protein</fullName>
    </submittedName>
</protein>
<accession>A0A0N7KTA2</accession>
<reference evidence="2 3" key="3">
    <citation type="journal article" date="2013" name="Rice">
        <title>Improvement of the Oryza sativa Nipponbare reference genome using next generation sequence and optical map data.</title>
        <authorList>
            <person name="Kawahara Y."/>
            <person name="de la Bastide M."/>
            <person name="Hamilton J.P."/>
            <person name="Kanamori H."/>
            <person name="McCombie W.R."/>
            <person name="Ouyang S."/>
            <person name="Schwartz D.C."/>
            <person name="Tanaka T."/>
            <person name="Wu J."/>
            <person name="Zhou S."/>
            <person name="Childs K.L."/>
            <person name="Davidson R.M."/>
            <person name="Lin H."/>
            <person name="Quesada-Ocampo L."/>
            <person name="Vaillancourt B."/>
            <person name="Sakai H."/>
            <person name="Lee S.S."/>
            <person name="Kim J."/>
            <person name="Numa H."/>
            <person name="Itoh T."/>
            <person name="Buell C.R."/>
            <person name="Matsumoto T."/>
        </authorList>
    </citation>
    <scope>NUCLEOTIDE SEQUENCE [LARGE SCALE GENOMIC DNA]</scope>
    <source>
        <strain evidence="3">cv. Nipponbare</strain>
    </source>
</reference>
<evidence type="ECO:0000313" key="2">
    <source>
        <dbReference type="EMBL" id="BAT15050.1"/>
    </source>
</evidence>
<dbReference type="PaxDb" id="39947-A0A0N7KTA2"/>
<dbReference type="EMBL" id="AP014967">
    <property type="protein sequence ID" value="BAT15050.1"/>
    <property type="molecule type" value="Genomic_DNA"/>
</dbReference>
<name>A0A0N7KTA2_ORYSJ</name>
<dbReference type="AlphaFoldDB" id="A0A0N7KTA2"/>
<dbReference type="Gramene" id="Os11t0646450-00">
    <property type="protein sequence ID" value="Os11t0646450-00"/>
    <property type="gene ID" value="Os11g0646450"/>
</dbReference>
<proteinExistence type="predicted"/>
<dbReference type="Proteomes" id="UP000059680">
    <property type="component" value="Chromosome 11"/>
</dbReference>
<organism evidence="2 3">
    <name type="scientific">Oryza sativa subsp. japonica</name>
    <name type="common">Rice</name>
    <dbReference type="NCBI Taxonomy" id="39947"/>
    <lineage>
        <taxon>Eukaryota</taxon>
        <taxon>Viridiplantae</taxon>
        <taxon>Streptophyta</taxon>
        <taxon>Embryophyta</taxon>
        <taxon>Tracheophyta</taxon>
        <taxon>Spermatophyta</taxon>
        <taxon>Magnoliopsida</taxon>
        <taxon>Liliopsida</taxon>
        <taxon>Poales</taxon>
        <taxon>Poaceae</taxon>
        <taxon>BOP clade</taxon>
        <taxon>Oryzoideae</taxon>
        <taxon>Oryzeae</taxon>
        <taxon>Oryzinae</taxon>
        <taxon>Oryza</taxon>
        <taxon>Oryza sativa</taxon>
    </lineage>
</organism>
<gene>
    <name evidence="2" type="ordered locus">Os11g0646450</name>
    <name evidence="2" type="ORF">OSNPB_110646450</name>
</gene>
<feature type="region of interest" description="Disordered" evidence="1">
    <location>
        <begin position="75"/>
        <end position="95"/>
    </location>
</feature>
<feature type="compositionally biased region" description="Polar residues" evidence="1">
    <location>
        <begin position="75"/>
        <end position="88"/>
    </location>
</feature>